<evidence type="ECO:0000313" key="3">
    <source>
        <dbReference type="Proteomes" id="UP000008974"/>
    </source>
</evidence>
<comment type="caution">
    <text evidence="2">The sequence shown here is derived from an EMBL/GenBank/DDBJ whole genome shotgun (WGS) entry which is preliminary data.</text>
</comment>
<evidence type="ECO:0000313" key="2">
    <source>
        <dbReference type="EMBL" id="EFO61971.1"/>
    </source>
</evidence>
<proteinExistence type="predicted"/>
<gene>
    <name evidence="2" type="ORF">GLP15_512</name>
</gene>
<organism evidence="2 3">
    <name type="scientific">Giardia intestinalis (strain P15)</name>
    <name type="common">Giardia lamblia</name>
    <dbReference type="NCBI Taxonomy" id="658858"/>
    <lineage>
        <taxon>Eukaryota</taxon>
        <taxon>Metamonada</taxon>
        <taxon>Diplomonadida</taxon>
        <taxon>Hexamitidae</taxon>
        <taxon>Giardiinae</taxon>
        <taxon>Giardia</taxon>
    </lineage>
</organism>
<feature type="region of interest" description="Disordered" evidence="1">
    <location>
        <begin position="1"/>
        <end position="21"/>
    </location>
</feature>
<dbReference type="OrthoDB" id="2020926at2759"/>
<dbReference type="OMA" id="HNRIIER"/>
<sequence>MNSFTTSPTPSSMPPSVSVTPSLRSLATPLADHVNSTHYWAPIDPLAVSENGLDSQASSPNRTSGMTAKYYRPRSAVHRRDTTPECVSLLKQITVNSVTSSITPALSVSQSMTPSYSEYEFYDIQAHLGKPPTLTSHLPAPPALRASKNTVQSFALPRPPPSTGGPLRQDLEQGNQGKWAELMVRARNTLKCKAGAQVNEQAILHMFERLVNFAETTQARKSLPSVVSTKSQTKPKQRGSVLRSVPLAGDDVDPDEELECSTRGIRKEDKVDYRKVLLEELEAYTDTALGMHVDAMANDIDETGIFSVQARQAALLSTFQEGFRCGFIWGVRFYDPDPSCTVANGEAYKARGRASPKSAQAVSQDCSGEKTGLDTLVKQLRTSQLQDLLSRIATELPTQPATPAECVTLVQAAVKGQKQVLAYRKILTLAIEKLFFFKHLITMTRTALPSQVDLIEETDPVLLNQRPEFTDTFVEQLPDILHKEGNRIAYALKEACRLKEFRAAIAKALGYQQVEQLSDLYDLEDVRDAHAELLTLFRNLQRSGSPQQAGALDILLPLGPYIDEFQRRTVKSHIGLNPTGKDDLIKAADTFLYSTGPERFRLVQDGVDATVRRHPEILLRLTKEEAYSAVAVFVFVVNYCCKMFSCTSIIGLLPTVSKIHVQLSSLQNLAAALRKTLGFTGDASHNRIIERVNAIALHTAERVGVFTPTEAGEIMSALGVTNVADVIPAISLLKAKVLRACND</sequence>
<name>E1F6E3_GIAIA</name>
<accession>E1F6E3</accession>
<reference evidence="2 3" key="1">
    <citation type="journal article" date="2010" name="BMC Genomics">
        <title>Genome analysis and comparative genomics of a Giardia intestinalis assemblage E isolate.</title>
        <authorList>
            <person name="Jerlstrom-Hultqvist J."/>
            <person name="Franzen O."/>
            <person name="Ankarklev J."/>
            <person name="Xu F."/>
            <person name="Nohynkova E."/>
            <person name="Andersson J.O."/>
            <person name="Svard S.G."/>
            <person name="Andersson B."/>
        </authorList>
    </citation>
    <scope>NUCLEOTIDE SEQUENCE [LARGE SCALE GENOMIC DNA]</scope>
    <source>
        <strain evidence="2 3">P15</strain>
    </source>
</reference>
<protein>
    <submittedName>
        <fullName evidence="2">Uncharacterized protein</fullName>
    </submittedName>
</protein>
<dbReference type="EMBL" id="ACVC01000198">
    <property type="protein sequence ID" value="EFO61971.1"/>
    <property type="molecule type" value="Genomic_DNA"/>
</dbReference>
<evidence type="ECO:0000256" key="1">
    <source>
        <dbReference type="SAM" id="MobiDB-lite"/>
    </source>
</evidence>
<dbReference type="AlphaFoldDB" id="E1F6E3"/>
<dbReference type="VEuPathDB" id="GiardiaDB:GLP15_512"/>
<dbReference type="Proteomes" id="UP000008974">
    <property type="component" value="Unassembled WGS sequence"/>
</dbReference>